<gene>
    <name evidence="2" type="ORF">EYH45_06445</name>
</gene>
<dbReference type="Gene3D" id="2.60.40.10">
    <property type="entry name" value="Immunoglobulins"/>
    <property type="match status" value="1"/>
</dbReference>
<accession>A0A832ZX78</accession>
<sequence>MRFSAVYYLTLVALAILLLPSLTPVSYAKADKPALMLSSPFTGVTIEQGQTVSTNIKLTNNLNATSLNVEIQVEKPEGWEVELTYRGYRVFRIFLEPEDEETITVKITIPENAAPGVNIVTFRAQDIERGVASNEVAIQFNVVEKPRENPIELEVSFPSLSGSADDTLEYRFDLRNNLDREVTVGLKALNTPEGWVVRFKPSAFERRVISSITLEPKSRETGLVMEVKPVSTAKPGSYKITLVAETEGFTAQTEVTATITGRADYSLSTPNQLLSFEMGAGEEKQITIVVSNDGSEDLTGVSLSVSPPSGWSASLEHEEIALLRAGDMAS</sequence>
<organism evidence="2 3">
    <name type="scientific">Caldiarchaeum subterraneum</name>
    <dbReference type="NCBI Taxonomy" id="311458"/>
    <lineage>
        <taxon>Archaea</taxon>
        <taxon>Nitrososphaerota</taxon>
        <taxon>Candidatus Caldarchaeales</taxon>
        <taxon>Candidatus Caldarchaeaceae</taxon>
        <taxon>Candidatus Caldarchaeum</taxon>
    </lineage>
</organism>
<dbReference type="Proteomes" id="UP000608579">
    <property type="component" value="Unassembled WGS sequence"/>
</dbReference>
<dbReference type="PANTHER" id="PTHR39198:SF1">
    <property type="entry name" value="ALPHA-GALACTOSIDASE NEW3 DOMAIN-CONTAINING PROTEIN"/>
    <property type="match status" value="1"/>
</dbReference>
<dbReference type="AlphaFoldDB" id="A0A832ZX78"/>
<dbReference type="Pfam" id="PF10633">
    <property type="entry name" value="NPCBM_assoc"/>
    <property type="match status" value="2"/>
</dbReference>
<dbReference type="InterPro" id="IPR013783">
    <property type="entry name" value="Ig-like_fold"/>
</dbReference>
<reference evidence="2" key="1">
    <citation type="journal article" date="2020" name="ISME J.">
        <title>Gammaproteobacteria mediating utilization of methyl-, sulfur- and petroleum organic compounds in deep ocean hydrothermal plumes.</title>
        <authorList>
            <person name="Zhou Z."/>
            <person name="Liu Y."/>
            <person name="Pan J."/>
            <person name="Cron B.R."/>
            <person name="Toner B.M."/>
            <person name="Anantharaman K."/>
            <person name="Breier J.A."/>
            <person name="Dick G.J."/>
            <person name="Li M."/>
        </authorList>
    </citation>
    <scope>NUCLEOTIDE SEQUENCE</scope>
    <source>
        <strain evidence="2">SZUA-1515</strain>
    </source>
</reference>
<proteinExistence type="predicted"/>
<protein>
    <recommendedName>
        <fullName evidence="1">Alpha-galactosidase NEW3 domain-containing protein</fullName>
    </recommendedName>
</protein>
<comment type="caution">
    <text evidence="2">The sequence shown here is derived from an EMBL/GenBank/DDBJ whole genome shotgun (WGS) entry which is preliminary data.</text>
</comment>
<evidence type="ECO:0000313" key="2">
    <source>
        <dbReference type="EMBL" id="HIQ30186.1"/>
    </source>
</evidence>
<evidence type="ECO:0000313" key="3">
    <source>
        <dbReference type="Proteomes" id="UP000608579"/>
    </source>
</evidence>
<feature type="non-terminal residue" evidence="2">
    <location>
        <position position="330"/>
    </location>
</feature>
<dbReference type="InterPro" id="IPR018905">
    <property type="entry name" value="A-galactase_NEW3"/>
</dbReference>
<dbReference type="PANTHER" id="PTHR39198">
    <property type="entry name" value="HYPOTHETICAL MEMBRANE PROTEIN, CONSERVED"/>
    <property type="match status" value="1"/>
</dbReference>
<feature type="domain" description="Alpha-galactosidase NEW3" evidence="1">
    <location>
        <begin position="46"/>
        <end position="125"/>
    </location>
</feature>
<name>A0A832ZX78_CALS0</name>
<dbReference type="EMBL" id="DQVM01000122">
    <property type="protein sequence ID" value="HIQ30186.1"/>
    <property type="molecule type" value="Genomic_DNA"/>
</dbReference>
<feature type="domain" description="Alpha-galactosidase NEW3" evidence="1">
    <location>
        <begin position="280"/>
        <end position="328"/>
    </location>
</feature>
<evidence type="ECO:0000259" key="1">
    <source>
        <dbReference type="Pfam" id="PF10633"/>
    </source>
</evidence>